<evidence type="ECO:0000313" key="7">
    <source>
        <dbReference type="EMBL" id="GAA3103941.1"/>
    </source>
</evidence>
<dbReference type="NCBIfam" id="NF041121">
    <property type="entry name" value="SAV_2336_NTERM"/>
    <property type="match status" value="1"/>
</dbReference>
<keyword evidence="8" id="KW-1185">Reference proteome</keyword>
<dbReference type="Pfam" id="PF07714">
    <property type="entry name" value="PK_Tyr_Ser-Thr"/>
    <property type="match status" value="1"/>
</dbReference>
<dbReference type="SUPFAM" id="SSF48452">
    <property type="entry name" value="TPR-like"/>
    <property type="match status" value="1"/>
</dbReference>
<dbReference type="Proteomes" id="UP001501637">
    <property type="component" value="Unassembled WGS sequence"/>
</dbReference>
<protein>
    <recommendedName>
        <fullName evidence="6">Protein kinase domain-containing protein</fullName>
    </recommendedName>
</protein>
<dbReference type="Gene3D" id="1.10.10.10">
    <property type="entry name" value="Winged helix-like DNA-binding domain superfamily/Winged helix DNA-binding domain"/>
    <property type="match status" value="1"/>
</dbReference>
<keyword evidence="1" id="KW-0902">Two-component regulatory system</keyword>
<feature type="compositionally biased region" description="Pro residues" evidence="5">
    <location>
        <begin position="58"/>
        <end position="83"/>
    </location>
</feature>
<dbReference type="InterPro" id="IPR011009">
    <property type="entry name" value="Kinase-like_dom_sf"/>
</dbReference>
<dbReference type="Gene3D" id="1.10.510.10">
    <property type="entry name" value="Transferase(Phosphotransferase) domain 1"/>
    <property type="match status" value="1"/>
</dbReference>
<dbReference type="SUPFAM" id="SSF56112">
    <property type="entry name" value="Protein kinase-like (PK-like)"/>
    <property type="match status" value="1"/>
</dbReference>
<dbReference type="SUPFAM" id="SSF46894">
    <property type="entry name" value="C-terminal effector domain of the bipartite response regulators"/>
    <property type="match status" value="1"/>
</dbReference>
<dbReference type="Pfam" id="PF03704">
    <property type="entry name" value="BTAD"/>
    <property type="match status" value="1"/>
</dbReference>
<dbReference type="Pfam" id="PF00702">
    <property type="entry name" value="Hydrolase"/>
    <property type="match status" value="1"/>
</dbReference>
<comment type="caution">
    <text evidence="7">The sequence shown here is derived from an EMBL/GenBank/DDBJ whole genome shotgun (WGS) entry which is preliminary data.</text>
</comment>
<organism evidence="7 8">
    <name type="scientific">Streptomyces rectiviolaceus</name>
    <dbReference type="NCBI Taxonomy" id="332591"/>
    <lineage>
        <taxon>Bacteria</taxon>
        <taxon>Bacillati</taxon>
        <taxon>Actinomycetota</taxon>
        <taxon>Actinomycetes</taxon>
        <taxon>Kitasatosporales</taxon>
        <taxon>Streptomycetaceae</taxon>
        <taxon>Streptomyces</taxon>
    </lineage>
</organism>
<feature type="region of interest" description="Disordered" evidence="5">
    <location>
        <begin position="44"/>
        <end position="132"/>
    </location>
</feature>
<feature type="coiled-coil region" evidence="4">
    <location>
        <begin position="913"/>
        <end position="940"/>
    </location>
</feature>
<dbReference type="PANTHER" id="PTHR35807:SF1">
    <property type="entry name" value="TRANSCRIPTIONAL REGULATOR REDD"/>
    <property type="match status" value="1"/>
</dbReference>
<evidence type="ECO:0000256" key="2">
    <source>
        <dbReference type="ARBA" id="ARBA00023015"/>
    </source>
</evidence>
<evidence type="ECO:0000259" key="6">
    <source>
        <dbReference type="PROSITE" id="PS50011"/>
    </source>
</evidence>
<dbReference type="EMBL" id="BAAAUG010000041">
    <property type="protein sequence ID" value="GAA3103941.1"/>
    <property type="molecule type" value="Genomic_DNA"/>
</dbReference>
<evidence type="ECO:0000256" key="1">
    <source>
        <dbReference type="ARBA" id="ARBA00023012"/>
    </source>
</evidence>
<dbReference type="Gene3D" id="1.25.40.10">
    <property type="entry name" value="Tetratricopeptide repeat domain"/>
    <property type="match status" value="1"/>
</dbReference>
<accession>A0ABP6MDU6</accession>
<dbReference type="InterPro" id="IPR036412">
    <property type="entry name" value="HAD-like_sf"/>
</dbReference>
<feature type="domain" description="Protein kinase" evidence="6">
    <location>
        <begin position="547"/>
        <end position="812"/>
    </location>
</feature>
<dbReference type="InterPro" id="IPR005158">
    <property type="entry name" value="BTAD"/>
</dbReference>
<dbReference type="SUPFAM" id="SSF56784">
    <property type="entry name" value="HAD-like"/>
    <property type="match status" value="1"/>
</dbReference>
<dbReference type="PANTHER" id="PTHR35807">
    <property type="entry name" value="TRANSCRIPTIONAL REGULATOR REDD-RELATED"/>
    <property type="match status" value="1"/>
</dbReference>
<dbReference type="InterPro" id="IPR036388">
    <property type="entry name" value="WH-like_DNA-bd_sf"/>
</dbReference>
<keyword evidence="3" id="KW-0804">Transcription</keyword>
<evidence type="ECO:0000256" key="4">
    <source>
        <dbReference type="SAM" id="Coils"/>
    </source>
</evidence>
<keyword evidence="4" id="KW-0175">Coiled coil</keyword>
<dbReference type="InterPro" id="IPR011990">
    <property type="entry name" value="TPR-like_helical_dom_sf"/>
</dbReference>
<dbReference type="Gene3D" id="3.40.50.1000">
    <property type="entry name" value="HAD superfamily/HAD-like"/>
    <property type="match status" value="1"/>
</dbReference>
<sequence>MHSDAPRHRGPVARLADLLAEAADGSRPTSIELAELLWLARQMGGDAPTPREASAAPPQTPRTPPRPSPSPPNPEPADPTPPPRPDDRVPLRLPSPAGGDARPKPSASGNPSGTPDSGAASGHTPVRVPVPPMVTHPLTLQRALRPLKRRVPSPVGEVIDEEATADRIARLGGHPRSWLPVLRPASERWLRLSLVYDAGPTMPIWRPLVHELHTALAQSGIFRTVELHRAEPDGTVPPQAAHAPASGRTVTLVISDCMGPQWRQGEAGNRWYRTLRRWATQMPVAVIQPLPERLWRTTALPTAPGLLSSPHPAAPSSALTFTSYAADVPPPAGAVPVPVLEPAGTWLAHWAALVADAGGAQLPGAVGWLGHGPPPPAPDAGTSDITAITDLTPEDLVLRFRSTASPEAFRLAGHLAVGEPQLPVMRLVQAAVEERPRPQHLAEVILSGMLASGGAAGAYEFRDGVRELLLRTLPRTARGRTRELLARVGGLIDERAGAAPGVLRAVAPSGGGAGPGAPVGEPFATVTRDSARRLGGGRDARLLGDRYRLVRRIGHSGRVWLAEDLRQGGRPVAVQRYPQAPQWLRHGFTRAARQLSRFRHAQVAAVHDYANGEVPYLVMEFIEGRNLAELLADHPNGLPTHYLLDLIPSLARAVSALDAEGLAHGALSPAYVRIPPQGGAVLCGFTLAPYREESGSADLRSLGRLVHEMYDGTEVAAGLRDILRSAVEDLDSPDADRRRQGLHQLTQLTQLSVPASRDRTYSLLGPLHVTQNGHLLTVGKPEQQALLCMLLLKRGRTVPFAELTEGIWGPAFTPRAEGDLRNCAHRLANTLAPDTLVADDIGYALPLPYGPDVVDLFHCQRLAADAQDARFAGDFTRARELVRSALDLWRGAPLEDIPGPAAQATRADISRLRQSLLQTHLELNRELGATEQERTELDELLQEFPHTEDEVLAPHEELPSTQLDDLGVSRELPDDQPTPPGTTLTFEYLTRPSGTQSETLHKLGREISHLLITGGIGPDHFELQPRARGWDVDVAPEVHVLHVLTALLQQLPAALGELPHIGLCVTVTHEPDPTVAALTFPAELRHLFNRPGSRATVIVSNDLHDRLSRSGRMGDTRFERVPRSDDWYCEITATPPVTPRPTSVETLILGFDGTLINLYPGKAARAAARSLVALAVEQRDVDAALTGEAHLPAVPGGRITRSEGRLHPLDVLRAYGDSTNQRLGRDMSLRLERIETQAARTGKPTPHAAALLRARSGHPRIAIATDVSPRAVSAYLEARELPAPEGGIHGRSEFLRLLMPDPDCLRRTLQQLGTPPDRCLMVGASVSEATAARSLGIRFLGHTRDERDRVRLRAAGALDTIDSLSELTDAQDRR</sequence>
<evidence type="ECO:0000256" key="5">
    <source>
        <dbReference type="SAM" id="MobiDB-lite"/>
    </source>
</evidence>
<proteinExistence type="predicted"/>
<dbReference type="InterPro" id="IPR051677">
    <property type="entry name" value="AfsR-DnrI-RedD_regulator"/>
</dbReference>
<dbReference type="InterPro" id="IPR016032">
    <property type="entry name" value="Sig_transdc_resp-reg_C-effctor"/>
</dbReference>
<dbReference type="InterPro" id="IPR047738">
    <property type="entry name" value="SAV_2336-like_N"/>
</dbReference>
<dbReference type="RefSeq" id="WP_344521232.1">
    <property type="nucleotide sequence ID" value="NZ_BAAAUG010000041.1"/>
</dbReference>
<reference evidence="8" key="1">
    <citation type="journal article" date="2019" name="Int. J. Syst. Evol. Microbiol.">
        <title>The Global Catalogue of Microorganisms (GCM) 10K type strain sequencing project: providing services to taxonomists for standard genome sequencing and annotation.</title>
        <authorList>
            <consortium name="The Broad Institute Genomics Platform"/>
            <consortium name="The Broad Institute Genome Sequencing Center for Infectious Disease"/>
            <person name="Wu L."/>
            <person name="Ma J."/>
        </authorList>
    </citation>
    <scope>NUCLEOTIDE SEQUENCE [LARGE SCALE GENOMIC DNA]</scope>
    <source>
        <strain evidence="8">JCM 9092</strain>
    </source>
</reference>
<keyword evidence="2" id="KW-0805">Transcription regulation</keyword>
<dbReference type="InterPro" id="IPR001245">
    <property type="entry name" value="Ser-Thr/Tyr_kinase_cat_dom"/>
</dbReference>
<dbReference type="InterPro" id="IPR000719">
    <property type="entry name" value="Prot_kinase_dom"/>
</dbReference>
<dbReference type="Gene3D" id="3.30.200.20">
    <property type="entry name" value="Phosphorylase Kinase, domain 1"/>
    <property type="match status" value="1"/>
</dbReference>
<gene>
    <name evidence="7" type="ORF">GCM10010449_28850</name>
</gene>
<dbReference type="SMART" id="SM01043">
    <property type="entry name" value="BTAD"/>
    <property type="match status" value="1"/>
</dbReference>
<dbReference type="PROSITE" id="PS50011">
    <property type="entry name" value="PROTEIN_KINASE_DOM"/>
    <property type="match status" value="1"/>
</dbReference>
<name>A0ABP6MDU6_9ACTN</name>
<evidence type="ECO:0000313" key="8">
    <source>
        <dbReference type="Proteomes" id="UP001501637"/>
    </source>
</evidence>
<dbReference type="InterPro" id="IPR023214">
    <property type="entry name" value="HAD_sf"/>
</dbReference>
<evidence type="ECO:0000256" key="3">
    <source>
        <dbReference type="ARBA" id="ARBA00023163"/>
    </source>
</evidence>